<protein>
    <submittedName>
        <fullName evidence="1">Uncharacterized protein</fullName>
    </submittedName>
</protein>
<sequence length="126" mass="14025">MWSPGGGEENEIARISLASNLISWPISRSFVEWPIVRDAGQIDWFTTTSSPTSFEELGEQLDSSASFGFLSPLRRNGFAKGSHGIPLFPTGVPVRNWSDEGVARNELNVETEQGSRFQRRAKRRLG</sequence>
<gene>
    <name evidence="1" type="ORF">R1flu_010317</name>
</gene>
<accession>A0ABD1Z4T3</accession>
<evidence type="ECO:0000313" key="1">
    <source>
        <dbReference type="EMBL" id="KAL2642730.1"/>
    </source>
</evidence>
<name>A0ABD1Z4T3_9MARC</name>
<comment type="caution">
    <text evidence="1">The sequence shown here is derived from an EMBL/GenBank/DDBJ whole genome shotgun (WGS) entry which is preliminary data.</text>
</comment>
<organism evidence="1 2">
    <name type="scientific">Riccia fluitans</name>
    <dbReference type="NCBI Taxonomy" id="41844"/>
    <lineage>
        <taxon>Eukaryota</taxon>
        <taxon>Viridiplantae</taxon>
        <taxon>Streptophyta</taxon>
        <taxon>Embryophyta</taxon>
        <taxon>Marchantiophyta</taxon>
        <taxon>Marchantiopsida</taxon>
        <taxon>Marchantiidae</taxon>
        <taxon>Marchantiales</taxon>
        <taxon>Ricciaceae</taxon>
        <taxon>Riccia</taxon>
    </lineage>
</organism>
<reference evidence="1 2" key="1">
    <citation type="submission" date="2024-09" db="EMBL/GenBank/DDBJ databases">
        <title>Chromosome-scale assembly of Riccia fluitans.</title>
        <authorList>
            <person name="Paukszto L."/>
            <person name="Sawicki J."/>
            <person name="Karawczyk K."/>
            <person name="Piernik-Szablinska J."/>
            <person name="Szczecinska M."/>
            <person name="Mazdziarz M."/>
        </authorList>
    </citation>
    <scope>NUCLEOTIDE SEQUENCE [LARGE SCALE GENOMIC DNA]</scope>
    <source>
        <strain evidence="1">Rf_01</strain>
        <tissue evidence="1">Aerial parts of the thallus</tissue>
    </source>
</reference>
<keyword evidence="2" id="KW-1185">Reference proteome</keyword>
<proteinExistence type="predicted"/>
<dbReference type="Proteomes" id="UP001605036">
    <property type="component" value="Unassembled WGS sequence"/>
</dbReference>
<dbReference type="AlphaFoldDB" id="A0ABD1Z4T3"/>
<dbReference type="EMBL" id="JBHFFA010000002">
    <property type="protein sequence ID" value="KAL2642730.1"/>
    <property type="molecule type" value="Genomic_DNA"/>
</dbReference>
<evidence type="ECO:0000313" key="2">
    <source>
        <dbReference type="Proteomes" id="UP001605036"/>
    </source>
</evidence>